<keyword evidence="5" id="KW-1185">Reference proteome</keyword>
<organism evidence="4 5">
    <name type="scientific">Sulfurihydrogenibium yellowstonense SS-5</name>
    <dbReference type="NCBI Taxonomy" id="432331"/>
    <lineage>
        <taxon>Bacteria</taxon>
        <taxon>Pseudomonadati</taxon>
        <taxon>Aquificota</taxon>
        <taxon>Aquificia</taxon>
        <taxon>Aquificales</taxon>
        <taxon>Hydrogenothermaceae</taxon>
        <taxon>Sulfurihydrogenibium</taxon>
    </lineage>
</organism>
<dbReference type="GO" id="GO:0043709">
    <property type="term" value="P:cell adhesion involved in single-species biofilm formation"/>
    <property type="evidence" value="ECO:0007669"/>
    <property type="project" value="TreeGrafter"/>
</dbReference>
<sequence length="411" mass="48534">MEFKFSEDKIDIIFGRLLTYAEKNFKSAICKETFLKIKYLIKDVLENKNKISQLQELGFDLANLGIIFNEAISIFDFLRKNFIAHLPNTIDLREAKRIERLFEEMENELSLGYLKDEISLLKDRLDFMEKYIITKEIHPLLANPFKTHIHYFKDFLISIEENKAFNSVSHENCYFSMWLKEIGKDYINEVNLMKDLKHLHNNFHNLIEIAESYRKNKKFKDLYFMILNIQNIVIWIGNEFLYLNTKFIKSEMSIDPLTGAFNRRSFETIIQKLLEISQITDAPITLAMADLDYFKKINDTFGHLTGDEALKHFVNIIKRNLRKSDYVFRIGGEEFLILLPNTELKDAVEIVERIRKDLEENPLYFDGKEIKITASFGLAEVDKNKYINEIIKEADEKLYKAKELGRNRVVV</sequence>
<evidence type="ECO:0000256" key="2">
    <source>
        <dbReference type="ARBA" id="ARBA00034247"/>
    </source>
</evidence>
<dbReference type="Proteomes" id="UP000005540">
    <property type="component" value="Unassembled WGS sequence"/>
</dbReference>
<evidence type="ECO:0000256" key="1">
    <source>
        <dbReference type="ARBA" id="ARBA00012528"/>
    </source>
</evidence>
<evidence type="ECO:0000313" key="5">
    <source>
        <dbReference type="Proteomes" id="UP000005540"/>
    </source>
</evidence>
<dbReference type="Gene3D" id="3.30.70.270">
    <property type="match status" value="1"/>
</dbReference>
<dbReference type="InterPro" id="IPR043128">
    <property type="entry name" value="Rev_trsase/Diguanyl_cyclase"/>
</dbReference>
<dbReference type="SUPFAM" id="SSF55073">
    <property type="entry name" value="Nucleotide cyclase"/>
    <property type="match status" value="1"/>
</dbReference>
<dbReference type="OrthoDB" id="9813903at2"/>
<dbReference type="GO" id="GO:0005886">
    <property type="term" value="C:plasma membrane"/>
    <property type="evidence" value="ECO:0007669"/>
    <property type="project" value="TreeGrafter"/>
</dbReference>
<dbReference type="RefSeq" id="WP_007545699.1">
    <property type="nucleotide sequence ID" value="NZ_ABZS01000016.1"/>
</dbReference>
<dbReference type="EC" id="2.7.7.65" evidence="1"/>
<dbReference type="Pfam" id="PF00990">
    <property type="entry name" value="GGDEF"/>
    <property type="match status" value="1"/>
</dbReference>
<feature type="domain" description="GGDEF" evidence="3">
    <location>
        <begin position="282"/>
        <end position="411"/>
    </location>
</feature>
<name>C4FI84_9AQUI</name>
<reference evidence="4 5" key="1">
    <citation type="submission" date="2009-04" db="EMBL/GenBank/DDBJ databases">
        <authorList>
            <person name="Reysenbach A.-L."/>
            <person name="Heidelberg J.F."/>
            <person name="Nelson W.C."/>
        </authorList>
    </citation>
    <scope>NUCLEOTIDE SEQUENCE [LARGE SCALE GENOMIC DNA]</scope>
    <source>
        <strain evidence="4 5">SS-5</strain>
    </source>
</reference>
<dbReference type="GO" id="GO:1902201">
    <property type="term" value="P:negative regulation of bacterial-type flagellum-dependent cell motility"/>
    <property type="evidence" value="ECO:0007669"/>
    <property type="project" value="TreeGrafter"/>
</dbReference>
<proteinExistence type="predicted"/>
<dbReference type="FunFam" id="3.30.70.270:FF:000001">
    <property type="entry name" value="Diguanylate cyclase domain protein"/>
    <property type="match status" value="1"/>
</dbReference>
<evidence type="ECO:0000259" key="3">
    <source>
        <dbReference type="PROSITE" id="PS50887"/>
    </source>
</evidence>
<protein>
    <recommendedName>
        <fullName evidence="1">diguanylate cyclase</fullName>
        <ecNumber evidence="1">2.7.7.65</ecNumber>
    </recommendedName>
</protein>
<gene>
    <name evidence="4" type="ORF">SULYE_0268</name>
</gene>
<dbReference type="PANTHER" id="PTHR45138">
    <property type="entry name" value="REGULATORY COMPONENTS OF SENSORY TRANSDUCTION SYSTEM"/>
    <property type="match status" value="1"/>
</dbReference>
<dbReference type="NCBIfam" id="TIGR00254">
    <property type="entry name" value="GGDEF"/>
    <property type="match status" value="1"/>
</dbReference>
<dbReference type="GO" id="GO:0052621">
    <property type="term" value="F:diguanylate cyclase activity"/>
    <property type="evidence" value="ECO:0007669"/>
    <property type="project" value="UniProtKB-EC"/>
</dbReference>
<dbReference type="InterPro" id="IPR050469">
    <property type="entry name" value="Diguanylate_Cyclase"/>
</dbReference>
<accession>C4FI84</accession>
<comment type="catalytic activity">
    <reaction evidence="2">
        <text>2 GTP = 3',3'-c-di-GMP + 2 diphosphate</text>
        <dbReference type="Rhea" id="RHEA:24898"/>
        <dbReference type="ChEBI" id="CHEBI:33019"/>
        <dbReference type="ChEBI" id="CHEBI:37565"/>
        <dbReference type="ChEBI" id="CHEBI:58805"/>
        <dbReference type="EC" id="2.7.7.65"/>
    </reaction>
</comment>
<dbReference type="PROSITE" id="PS50887">
    <property type="entry name" value="GGDEF"/>
    <property type="match status" value="1"/>
</dbReference>
<dbReference type="InterPro" id="IPR029787">
    <property type="entry name" value="Nucleotide_cyclase"/>
</dbReference>
<dbReference type="Gene3D" id="1.20.120.30">
    <property type="entry name" value="Aspartate receptor, ligand-binding domain"/>
    <property type="match status" value="1"/>
</dbReference>
<evidence type="ECO:0000313" key="4">
    <source>
        <dbReference type="EMBL" id="EEP61207.1"/>
    </source>
</evidence>
<dbReference type="EMBL" id="ABZS01000016">
    <property type="protein sequence ID" value="EEP61207.1"/>
    <property type="molecule type" value="Genomic_DNA"/>
</dbReference>
<dbReference type="CDD" id="cd01949">
    <property type="entry name" value="GGDEF"/>
    <property type="match status" value="1"/>
</dbReference>
<dbReference type="SMART" id="SM00267">
    <property type="entry name" value="GGDEF"/>
    <property type="match status" value="1"/>
</dbReference>
<dbReference type="PANTHER" id="PTHR45138:SF9">
    <property type="entry name" value="DIGUANYLATE CYCLASE DGCM-RELATED"/>
    <property type="match status" value="1"/>
</dbReference>
<dbReference type="AlphaFoldDB" id="C4FI84"/>
<comment type="caution">
    <text evidence="4">The sequence shown here is derived from an EMBL/GenBank/DDBJ whole genome shotgun (WGS) entry which is preliminary data.</text>
</comment>
<dbReference type="InterPro" id="IPR000160">
    <property type="entry name" value="GGDEF_dom"/>
</dbReference>